<feature type="region of interest" description="Disordered" evidence="1">
    <location>
        <begin position="324"/>
        <end position="365"/>
    </location>
</feature>
<evidence type="ECO:0000313" key="2">
    <source>
        <dbReference type="EMBL" id="MDG5481261.1"/>
    </source>
</evidence>
<dbReference type="Proteomes" id="UP001154266">
    <property type="component" value="Unassembled WGS sequence"/>
</dbReference>
<reference evidence="2" key="1">
    <citation type="journal article" date="2023" name="Environ. Microbiol.">
        <title>The 2-methylpropene degradation pathway in Mycobacteriaceae family strains.</title>
        <authorList>
            <person name="Helbich S."/>
            <person name="Barrantes I."/>
            <person name="Dos Anjos Borges L.G."/>
            <person name="Pieper D.H."/>
            <person name="Vainshtein Y."/>
            <person name="Sohn K."/>
            <person name="Engesser K.H."/>
        </authorList>
    </citation>
    <scope>NUCLEOTIDE SEQUENCE</scope>
    <source>
        <strain evidence="2">IBE100</strain>
    </source>
</reference>
<accession>A0ABT6GIT6</accession>
<gene>
    <name evidence="2" type="ORF">MNO81_00430</name>
</gene>
<sequence length="365" mass="40132">MTAAQEASRMVAEVRDDPAARIRLARDTYALRGARRPFRAYRRAVVAFMRWQQSRGVLNALDAGVPGSPWWRAVNEDLLRDALEAKLLVEREDVVASRPTVERWVDFFRAPSARSWYLAHNASVVAGYLAHAELAEREGLAERFFMNVVLVRVLYAHALVFDANLALGRFAPVAALVGHPRARGPQALLSMKDVLPVSYPIENVTIEEIIDSENRMFRMVDVGVIAPRAEALYAASARVLVEPRLLSLVDDGEPAYAWPAEHRHVWRPVRTPWLHRLVDVVTRPASSRVGCGNEGNGSRRVTGDVPGPRHRRVLIAGVDDGIRDCHAREPGAQAHRSRGVPSGGREGGQGPLRAGCDGGSADPPG</sequence>
<evidence type="ECO:0000256" key="1">
    <source>
        <dbReference type="SAM" id="MobiDB-lite"/>
    </source>
</evidence>
<keyword evidence="3" id="KW-1185">Reference proteome</keyword>
<feature type="compositionally biased region" description="Gly residues" evidence="1">
    <location>
        <begin position="341"/>
        <end position="350"/>
    </location>
</feature>
<name>A0ABT6GIT6_MYCGU</name>
<feature type="region of interest" description="Disordered" evidence="1">
    <location>
        <begin position="286"/>
        <end position="308"/>
    </location>
</feature>
<protein>
    <submittedName>
        <fullName evidence="2">Uncharacterized protein</fullName>
    </submittedName>
</protein>
<proteinExistence type="predicted"/>
<organism evidence="2 3">
    <name type="scientific">Mycolicibacterium gadium</name>
    <name type="common">Mycobacterium gadium</name>
    <dbReference type="NCBI Taxonomy" id="1794"/>
    <lineage>
        <taxon>Bacteria</taxon>
        <taxon>Bacillati</taxon>
        <taxon>Actinomycetota</taxon>
        <taxon>Actinomycetes</taxon>
        <taxon>Mycobacteriales</taxon>
        <taxon>Mycobacteriaceae</taxon>
        <taxon>Mycolicibacterium</taxon>
    </lineage>
</organism>
<dbReference type="EMBL" id="JAKZMO010000001">
    <property type="protein sequence ID" value="MDG5481261.1"/>
    <property type="molecule type" value="Genomic_DNA"/>
</dbReference>
<evidence type="ECO:0000313" key="3">
    <source>
        <dbReference type="Proteomes" id="UP001154266"/>
    </source>
</evidence>
<dbReference type="RefSeq" id="WP_278219354.1">
    <property type="nucleotide sequence ID" value="NZ_JAKZMO010000001.1"/>
</dbReference>
<comment type="caution">
    <text evidence="2">The sequence shown here is derived from an EMBL/GenBank/DDBJ whole genome shotgun (WGS) entry which is preliminary data.</text>
</comment>